<comment type="caution">
    <text evidence="3">The sequence shown here is derived from an EMBL/GenBank/DDBJ whole genome shotgun (WGS) entry which is preliminary data.</text>
</comment>
<dbReference type="EMBL" id="MCFF01000018">
    <property type="protein sequence ID" value="ORZ16078.1"/>
    <property type="molecule type" value="Genomic_DNA"/>
</dbReference>
<evidence type="ECO:0000256" key="2">
    <source>
        <dbReference type="SAM" id="Phobius"/>
    </source>
</evidence>
<feature type="compositionally biased region" description="Basic and acidic residues" evidence="1">
    <location>
        <begin position="61"/>
        <end position="73"/>
    </location>
</feature>
<dbReference type="Proteomes" id="UP000193648">
    <property type="component" value="Unassembled WGS sequence"/>
</dbReference>
<evidence type="ECO:0000313" key="3">
    <source>
        <dbReference type="EMBL" id="ORZ16078.1"/>
    </source>
</evidence>
<sequence>MILAYFREQYKLRSILLLISPFLNFVCIQISFSRLLHCCIMSSSNNTVSSSTNKAAGKKRAREELGESARRETSPSPDGPPDDPVFTYVPWERPTRKGDRIKKLFLESEFCNFMERTESALYQDGDEVRPRKYLFLEGGRQLDLSRKPMKRSNFEIFWAHEPSLFKQLKRRNLMLVKEQDWQRLEASAAASQSAPQVAVTSVATET</sequence>
<feature type="transmembrane region" description="Helical" evidence="2">
    <location>
        <begin position="12"/>
        <end position="32"/>
    </location>
</feature>
<gene>
    <name evidence="3" type="ORF">BCR41DRAFT_353487</name>
</gene>
<reference evidence="3 4" key="1">
    <citation type="submission" date="2016-07" db="EMBL/GenBank/DDBJ databases">
        <title>Pervasive Adenine N6-methylation of Active Genes in Fungi.</title>
        <authorList>
            <consortium name="DOE Joint Genome Institute"/>
            <person name="Mondo S.J."/>
            <person name="Dannebaum R.O."/>
            <person name="Kuo R.C."/>
            <person name="Labutti K."/>
            <person name="Haridas S."/>
            <person name="Kuo A."/>
            <person name="Salamov A."/>
            <person name="Ahrendt S.R."/>
            <person name="Lipzen A."/>
            <person name="Sullivan W."/>
            <person name="Andreopoulos W.B."/>
            <person name="Clum A."/>
            <person name="Lindquist E."/>
            <person name="Daum C."/>
            <person name="Ramamoorthy G.K."/>
            <person name="Gryganskyi A."/>
            <person name="Culley D."/>
            <person name="Magnuson J.K."/>
            <person name="James T.Y."/>
            <person name="O'Malley M.A."/>
            <person name="Stajich J.E."/>
            <person name="Spatafora J.W."/>
            <person name="Visel A."/>
            <person name="Grigoriev I.V."/>
        </authorList>
    </citation>
    <scope>NUCLEOTIDE SEQUENCE [LARGE SCALE GENOMIC DNA]</scope>
    <source>
        <strain evidence="3 4">NRRL 3116</strain>
    </source>
</reference>
<dbReference type="InParanoid" id="A0A1Y2GN05"/>
<keyword evidence="2" id="KW-0812">Transmembrane</keyword>
<dbReference type="RefSeq" id="XP_021881425.1">
    <property type="nucleotide sequence ID" value="XM_022024160.1"/>
</dbReference>
<keyword evidence="2" id="KW-1133">Transmembrane helix</keyword>
<dbReference type="GeneID" id="33566004"/>
<feature type="region of interest" description="Disordered" evidence="1">
    <location>
        <begin position="45"/>
        <end position="89"/>
    </location>
</feature>
<evidence type="ECO:0000313" key="4">
    <source>
        <dbReference type="Proteomes" id="UP000193648"/>
    </source>
</evidence>
<name>A0A1Y2GN05_9FUNG</name>
<proteinExistence type="predicted"/>
<evidence type="ECO:0000256" key="1">
    <source>
        <dbReference type="SAM" id="MobiDB-lite"/>
    </source>
</evidence>
<organism evidence="3 4">
    <name type="scientific">Lobosporangium transversale</name>
    <dbReference type="NCBI Taxonomy" id="64571"/>
    <lineage>
        <taxon>Eukaryota</taxon>
        <taxon>Fungi</taxon>
        <taxon>Fungi incertae sedis</taxon>
        <taxon>Mucoromycota</taxon>
        <taxon>Mortierellomycotina</taxon>
        <taxon>Mortierellomycetes</taxon>
        <taxon>Mortierellales</taxon>
        <taxon>Mortierellaceae</taxon>
        <taxon>Lobosporangium</taxon>
    </lineage>
</organism>
<accession>A0A1Y2GN05</accession>
<keyword evidence="4" id="KW-1185">Reference proteome</keyword>
<protein>
    <submittedName>
        <fullName evidence="3">Uncharacterized protein</fullName>
    </submittedName>
</protein>
<keyword evidence="2" id="KW-0472">Membrane</keyword>
<dbReference type="AlphaFoldDB" id="A0A1Y2GN05"/>